<dbReference type="Gene3D" id="3.40.50.720">
    <property type="entry name" value="NAD(P)-binding Rossmann-like Domain"/>
    <property type="match status" value="2"/>
</dbReference>
<dbReference type="InterPro" id="IPR035985">
    <property type="entry name" value="Ubiquitin-activating_enz"/>
</dbReference>
<dbReference type="PANTHER" id="PTHR10953:SF29">
    <property type="entry name" value="NEDD8-ACTIVATING ENZYME E1 REGULATORY SUBUNIT"/>
    <property type="match status" value="1"/>
</dbReference>
<keyword evidence="2" id="KW-1185">Reference proteome</keyword>
<dbReference type="AlphaFoldDB" id="A0A7G2CSQ5"/>
<organism evidence="1 2">
    <name type="scientific">Angomonas deanei</name>
    <dbReference type="NCBI Taxonomy" id="59799"/>
    <lineage>
        <taxon>Eukaryota</taxon>
        <taxon>Discoba</taxon>
        <taxon>Euglenozoa</taxon>
        <taxon>Kinetoplastea</taxon>
        <taxon>Metakinetoplastina</taxon>
        <taxon>Trypanosomatida</taxon>
        <taxon>Trypanosomatidae</taxon>
        <taxon>Strigomonadinae</taxon>
        <taxon>Angomonas</taxon>
    </lineage>
</organism>
<protein>
    <submittedName>
        <fullName evidence="1">ThiF family, putative</fullName>
    </submittedName>
</protein>
<dbReference type="GO" id="GO:0005737">
    <property type="term" value="C:cytoplasm"/>
    <property type="evidence" value="ECO:0007669"/>
    <property type="project" value="TreeGrafter"/>
</dbReference>
<reference evidence="1 2" key="1">
    <citation type="submission" date="2020-08" db="EMBL/GenBank/DDBJ databases">
        <authorList>
            <person name="Newling K."/>
            <person name="Davey J."/>
            <person name="Forrester S."/>
        </authorList>
    </citation>
    <scope>NUCLEOTIDE SEQUENCE [LARGE SCALE GENOMIC DNA]</scope>
    <source>
        <strain evidence="2">Crithidia deanei Carvalho (ATCC PRA-265)</strain>
    </source>
</reference>
<sequence>MSQETNASNKQDERYDRQLRLWGKDGQASLLGAHVIALGATASVCECLKTIVLTGVGAITVVDERQVTPDILAENFFVSHPKQGEKEAPSSVAQNVAENLLKLNQNCVCLFSTVTPVQWVEEAVPRIEAGNQTDKGNMIHDYKAFNTWLSEHSEVVGEKDAAQKQKVKETVFLSDVSHPACRAVLVSERYPDHSYVSPLSRCLKRLSVLHEVPLLFLETTGLLGALEPISVNTIVMATAAKNDPVDLRIAQPFPALQEWLEAHNPDTFVDTPCYSTLTEEEKTALHSHIPYISILYHARKRWIATLSGQDGVAAFNVGEVMKQINEMVRRTNPPQENFLEAKENCYKTMWAANDSERLYTGGYLNHHLVKCPSLGAFHGLRILQKKLDICKLAFEEKLQFVVQQDRSLMYYILFAVRHFYEVHKVLPYNNALPDMYSTTEWYEEIKKIFREKHAADCEEVYRFALHQLTVDLFSLQNVNIEVNQSGTPTQLEMKSKEVERKVSDRLHALAQRAVVNVFHICIVEYASNEEDNLILPCEVLLQQTPSKAELISSNMEANLEGLWCRALQRRILSVLQSDPNPDFPNPCLMAAYMAAQEARRRLFLRRATGPATAELPTLFFETLESIIQEPPQDAESGTTNLNTVAVFQAHHEALKKACRELATTFNLASGERYISEIPSLANTVGSMASQELIKLLQGQRYPLVTPLFFSGYTNTAHRVQLL</sequence>
<accession>A0A7G2CSQ5</accession>
<name>A0A7G2CSQ5_9TRYP</name>
<dbReference type="GO" id="GO:0019781">
    <property type="term" value="F:NEDD8 activating enzyme activity"/>
    <property type="evidence" value="ECO:0007669"/>
    <property type="project" value="TreeGrafter"/>
</dbReference>
<dbReference type="VEuPathDB" id="TriTrypDB:ADEAN_000898500"/>
<evidence type="ECO:0000313" key="2">
    <source>
        <dbReference type="Proteomes" id="UP000515908"/>
    </source>
</evidence>
<dbReference type="EMBL" id="LR877165">
    <property type="protein sequence ID" value="CAD2221453.1"/>
    <property type="molecule type" value="Genomic_DNA"/>
</dbReference>
<dbReference type="GO" id="GO:0045116">
    <property type="term" value="P:protein neddylation"/>
    <property type="evidence" value="ECO:0007669"/>
    <property type="project" value="TreeGrafter"/>
</dbReference>
<proteinExistence type="predicted"/>
<evidence type="ECO:0000313" key="1">
    <source>
        <dbReference type="EMBL" id="CAD2221453.1"/>
    </source>
</evidence>
<dbReference type="Proteomes" id="UP000515908">
    <property type="component" value="Chromosome 21"/>
</dbReference>
<dbReference type="SUPFAM" id="SSF69572">
    <property type="entry name" value="Activating enzymes of the ubiquitin-like proteins"/>
    <property type="match status" value="3"/>
</dbReference>
<dbReference type="PANTHER" id="PTHR10953">
    <property type="entry name" value="UBIQUITIN-ACTIVATING ENZYME E1"/>
    <property type="match status" value="1"/>
</dbReference>
<dbReference type="InterPro" id="IPR045886">
    <property type="entry name" value="ThiF/MoeB/HesA"/>
</dbReference>
<gene>
    <name evidence="1" type="ORF">ADEAN_000898500</name>
</gene>